<dbReference type="Gene3D" id="2.130.10.10">
    <property type="entry name" value="YVTN repeat-like/Quinoprotein amine dehydrogenase"/>
    <property type="match status" value="2"/>
</dbReference>
<sequence length="1273" mass="144087">MNTHFSKLPNSLIEICVVVGMDQDTGLVAARSAESKRAPKSSKQQSPLSQTLFETHVLAALSGEVASFCCTALEFDSEPYYSNLGILCSPTKGGNPGRRARRGSVMVKAAELPLAQDVINSLPQFCFPDGGYISMKKKPVECHSLVLTDIEGNRTYCSCMTFYRGFLIEEDKDVPGNYKLFYAEEKTDGQVVPGSSYQLFYVPTCCCLISKWPYFNIMKDCLSSLLPQVMTSDPALFRTALMQFVSQLAMVPVPPPGSLGIEFELLGVKHLLRPAETPETRVVNMELHYPFLYFSLDDILLLMSCILTQQRIIFLSSSYSLLTPVIESLFTFIQPFSWSWTYVPILPSALIDLVEAPGAFIMGCHKEHKSKIQQVVEGMDELSSFVIADIDEGSVTSPPRIQRLPTYAAELYKFRMKNAVIHFDRLLVQRQTFYSLQEWNNCRDKFVRDFQRLVLASNLEMMLRMFSDIKNFIVQQEDLFFDMDTYIESKPAENQDFFREVCKSQAFSMFLYDLIHNSEKADYFTLMAQKTRVVPKTGPLRKRSSSALTVPVIPEECFADAHEELSIFALPPFVRGGIHTGLFYEDYLRTLNYKITDPTNKSSGLLANHLYLRGMLRIARGEKTKAVDDFFGVSSTSAQLFPTSTVKEIMCKLSDLEVEELRTRHFWRKAERLRVHAKEKWNYRRARKEVVTSAIPSNPLAFKEFVKHVSMLQIANGEDAGRRLFQALANNSTTNVIDPDTFAAFYDALSQASTMAKSVSLRNIVLERNEFVLKISKHIKTNKGMGWLVLTVDRLLFLPDGTQQCISVVRNDEIKNVEPHSGGVLLGGDTAIRITSTESDPVSFIAFVKEEKDFWRSCLLEMKAGYNISDVYKDKEIVKQAAQNVIMADSLRQSDYQDQVAMQVLYFSTQGDNIDKLTEATEKALYKRVSPSPQDIEKSTVEALLYVRGSKGREPKVWCAMGSGVVVVIDTKEWEHETHMKHAKDRVSCLLAVEENQVWAGSLDTTIYVINTQTGKADQQLLGHHDLLSHMIKTEDSQGQTTVWSASLDGQIVGWDPVTLTAKKELHVKLDQRNGKTLYLIAAVGDTFWCATRFNIFVINYKRDDNETKMLTPKEGELMSVDTMCAVSNEKIWTGCDKKGLVVVWNTVTYKNKHQIVCECNGFTCMLKVDNNTIWAGSKSGKIYVISVKELQVTMELSLHQDRVRSMCLTDEGLVISGSGSRDGRIAVWKSHLSEERPAIQRFSHERPRRPNQIRREVTVCDEEDGFELVCRK</sequence>
<dbReference type="InterPro" id="IPR051696">
    <property type="entry name" value="DENN_Domain_GEFs"/>
</dbReference>
<dbReference type="Proteomes" id="UP001159428">
    <property type="component" value="Unassembled WGS sequence"/>
</dbReference>
<evidence type="ECO:0000313" key="3">
    <source>
        <dbReference type="Proteomes" id="UP001159428"/>
    </source>
</evidence>
<dbReference type="InterPro" id="IPR001194">
    <property type="entry name" value="cDENN_dom"/>
</dbReference>
<dbReference type="InterPro" id="IPR001680">
    <property type="entry name" value="WD40_rpt"/>
</dbReference>
<reference evidence="2 3" key="1">
    <citation type="submission" date="2022-05" db="EMBL/GenBank/DDBJ databases">
        <authorList>
            <consortium name="Genoscope - CEA"/>
            <person name="William W."/>
        </authorList>
    </citation>
    <scope>NUCLEOTIDE SEQUENCE [LARGE SCALE GENOMIC DNA]</scope>
</reference>
<dbReference type="GO" id="GO:0031410">
    <property type="term" value="C:cytoplasmic vesicle"/>
    <property type="evidence" value="ECO:0007669"/>
    <property type="project" value="TreeGrafter"/>
</dbReference>
<dbReference type="Pfam" id="PF02141">
    <property type="entry name" value="DENN"/>
    <property type="match status" value="1"/>
</dbReference>
<dbReference type="Pfam" id="PF03456">
    <property type="entry name" value="uDENN"/>
    <property type="match status" value="1"/>
</dbReference>
<dbReference type="GO" id="GO:0005085">
    <property type="term" value="F:guanyl-nucleotide exchange factor activity"/>
    <property type="evidence" value="ECO:0007669"/>
    <property type="project" value="UniProtKB-ARBA"/>
</dbReference>
<dbReference type="SMART" id="SM00320">
    <property type="entry name" value="WD40"/>
    <property type="match status" value="4"/>
</dbReference>
<keyword evidence="3" id="KW-1185">Reference proteome</keyword>
<protein>
    <recommendedName>
        <fullName evidence="1">UDENN domain-containing protein</fullName>
    </recommendedName>
</protein>
<dbReference type="SUPFAM" id="SSF50978">
    <property type="entry name" value="WD40 repeat-like"/>
    <property type="match status" value="1"/>
</dbReference>
<dbReference type="InterPro" id="IPR057977">
    <property type="entry name" value="TPR_DENND3"/>
</dbReference>
<feature type="domain" description="UDENN" evidence="1">
    <location>
        <begin position="81"/>
        <end position="522"/>
    </location>
</feature>
<dbReference type="PANTHER" id="PTHR12296">
    <property type="entry name" value="DENN DOMAIN-CONTAINING PROTEIN 4"/>
    <property type="match status" value="1"/>
</dbReference>
<dbReference type="SMART" id="SM00799">
    <property type="entry name" value="DENN"/>
    <property type="match status" value="1"/>
</dbReference>
<dbReference type="InterPro" id="IPR043153">
    <property type="entry name" value="DENN_C"/>
</dbReference>
<dbReference type="InterPro" id="IPR036322">
    <property type="entry name" value="WD40_repeat_dom_sf"/>
</dbReference>
<dbReference type="AlphaFoldDB" id="A0AAU9VXV2"/>
<dbReference type="SMART" id="SM00800">
    <property type="entry name" value="uDENN"/>
    <property type="match status" value="1"/>
</dbReference>
<organism evidence="2 3">
    <name type="scientific">Pocillopora meandrina</name>
    <dbReference type="NCBI Taxonomy" id="46732"/>
    <lineage>
        <taxon>Eukaryota</taxon>
        <taxon>Metazoa</taxon>
        <taxon>Cnidaria</taxon>
        <taxon>Anthozoa</taxon>
        <taxon>Hexacorallia</taxon>
        <taxon>Scleractinia</taxon>
        <taxon>Astrocoeniina</taxon>
        <taxon>Pocilloporidae</taxon>
        <taxon>Pocillopora</taxon>
    </lineage>
</organism>
<proteinExistence type="predicted"/>
<dbReference type="InterPro" id="IPR015943">
    <property type="entry name" value="WD40/YVTN_repeat-like_dom_sf"/>
</dbReference>
<evidence type="ECO:0000313" key="2">
    <source>
        <dbReference type="EMBL" id="CAH3038894.1"/>
    </source>
</evidence>
<dbReference type="PANTHER" id="PTHR12296:SF21">
    <property type="entry name" value="DENN DOMAIN-CONTAINING PROTEIN 3"/>
    <property type="match status" value="1"/>
</dbReference>
<gene>
    <name evidence="2" type="ORF">PMEA_00021960</name>
</gene>
<dbReference type="Gene3D" id="3.30.450.200">
    <property type="match status" value="1"/>
</dbReference>
<accession>A0AAU9VXV2</accession>
<dbReference type="Gene3D" id="3.40.50.11500">
    <property type="match status" value="1"/>
</dbReference>
<dbReference type="Pfam" id="PF25570">
    <property type="entry name" value="TPR_DENND3"/>
    <property type="match status" value="1"/>
</dbReference>
<dbReference type="InterPro" id="IPR037516">
    <property type="entry name" value="Tripartite_DENN"/>
</dbReference>
<evidence type="ECO:0000259" key="1">
    <source>
        <dbReference type="PROSITE" id="PS50211"/>
    </source>
</evidence>
<name>A0AAU9VXV2_9CNID</name>
<dbReference type="InterPro" id="IPR005113">
    <property type="entry name" value="uDENN_dom"/>
</dbReference>
<dbReference type="EMBL" id="CALNXJ010000004">
    <property type="protein sequence ID" value="CAH3038894.1"/>
    <property type="molecule type" value="Genomic_DNA"/>
</dbReference>
<dbReference type="PROSITE" id="PS50211">
    <property type="entry name" value="DENN"/>
    <property type="match status" value="1"/>
</dbReference>
<comment type="caution">
    <text evidence="2">The sequence shown here is derived from an EMBL/GenBank/DDBJ whole genome shotgun (WGS) entry which is preliminary data.</text>
</comment>
<dbReference type="GO" id="GO:0032483">
    <property type="term" value="P:regulation of Rab protein signal transduction"/>
    <property type="evidence" value="ECO:0007669"/>
    <property type="project" value="TreeGrafter"/>
</dbReference>